<organism evidence="3 4">
    <name type="scientific">Venturia effusa</name>
    <dbReference type="NCBI Taxonomy" id="50376"/>
    <lineage>
        <taxon>Eukaryota</taxon>
        <taxon>Fungi</taxon>
        <taxon>Dikarya</taxon>
        <taxon>Ascomycota</taxon>
        <taxon>Pezizomycotina</taxon>
        <taxon>Dothideomycetes</taxon>
        <taxon>Pleosporomycetidae</taxon>
        <taxon>Venturiales</taxon>
        <taxon>Venturiaceae</taxon>
        <taxon>Venturia</taxon>
    </lineage>
</organism>
<accession>A0A517LAC6</accession>
<dbReference type="AlphaFoldDB" id="A0A517LAC6"/>
<evidence type="ECO:0000313" key="3">
    <source>
        <dbReference type="EMBL" id="QDS72588.1"/>
    </source>
</evidence>
<evidence type="ECO:0000256" key="2">
    <source>
        <dbReference type="SAM" id="SignalP"/>
    </source>
</evidence>
<feature type="region of interest" description="Disordered" evidence="1">
    <location>
        <begin position="24"/>
        <end position="46"/>
    </location>
</feature>
<keyword evidence="2" id="KW-0732">Signal</keyword>
<feature type="signal peptide" evidence="2">
    <location>
        <begin position="1"/>
        <end position="20"/>
    </location>
</feature>
<gene>
    <name evidence="3" type="ORF">FKW77_001299</name>
</gene>
<reference evidence="3 4" key="1">
    <citation type="submission" date="2019-07" db="EMBL/GenBank/DDBJ databases">
        <title>Finished genome of Venturia effusa.</title>
        <authorList>
            <person name="Young C.A."/>
            <person name="Cox M.P."/>
            <person name="Ganley A.R.D."/>
            <person name="David W.J."/>
        </authorList>
    </citation>
    <scope>NUCLEOTIDE SEQUENCE [LARGE SCALE GENOMIC DNA]</scope>
    <source>
        <strain evidence="4">albino</strain>
    </source>
</reference>
<dbReference type="Proteomes" id="UP000316270">
    <property type="component" value="Chromosome 8"/>
</dbReference>
<dbReference type="EMBL" id="CP042192">
    <property type="protein sequence ID" value="QDS72588.1"/>
    <property type="molecule type" value="Genomic_DNA"/>
</dbReference>
<feature type="chain" id="PRO_5021970084" evidence="2">
    <location>
        <begin position="21"/>
        <end position="54"/>
    </location>
</feature>
<keyword evidence="4" id="KW-1185">Reference proteome</keyword>
<sequence length="54" mass="5832">MKATYLAPLLLLVTTASTAAIGTNTHQLEARQKPGGRRGDDDDDPYTRPACLVF</sequence>
<feature type="compositionally biased region" description="Basic and acidic residues" evidence="1">
    <location>
        <begin position="28"/>
        <end position="40"/>
    </location>
</feature>
<proteinExistence type="predicted"/>
<protein>
    <submittedName>
        <fullName evidence="3">Uncharacterized protein</fullName>
    </submittedName>
</protein>
<evidence type="ECO:0000256" key="1">
    <source>
        <dbReference type="SAM" id="MobiDB-lite"/>
    </source>
</evidence>
<name>A0A517LAC6_9PEZI</name>
<evidence type="ECO:0000313" key="4">
    <source>
        <dbReference type="Proteomes" id="UP000316270"/>
    </source>
</evidence>